<dbReference type="PANTHER" id="PTHR28055">
    <property type="entry name" value="ALTERED INHERITANCE OF MITOCHONDRIA PROTEIN 41, MITOCHONDRIAL"/>
    <property type="match status" value="1"/>
</dbReference>
<dbReference type="Gene3D" id="1.10.10.410">
    <property type="match status" value="1"/>
</dbReference>
<dbReference type="RefSeq" id="WP_150969883.1">
    <property type="nucleotide sequence ID" value="NZ_VZDO01000008.1"/>
</dbReference>
<dbReference type="Gene3D" id="1.10.1510.10">
    <property type="entry name" value="Uncharacterised protein YqeY/AIM41 PF09424, N-terminal domain"/>
    <property type="match status" value="1"/>
</dbReference>
<dbReference type="PANTHER" id="PTHR28055:SF1">
    <property type="entry name" value="ALTERED INHERITANCE OF MITOCHONDRIA PROTEIN 41, MITOCHONDRIAL"/>
    <property type="match status" value="1"/>
</dbReference>
<dbReference type="InterPro" id="IPR042184">
    <property type="entry name" value="YqeY/Aim41_N"/>
</dbReference>
<dbReference type="Pfam" id="PF09424">
    <property type="entry name" value="YqeY"/>
    <property type="match status" value="1"/>
</dbReference>
<organism evidence="1 2">
    <name type="scientific">Plantimonas leprariae</name>
    <dbReference type="NCBI Taxonomy" id="2615207"/>
    <lineage>
        <taxon>Bacteria</taxon>
        <taxon>Pseudomonadati</taxon>
        <taxon>Pseudomonadota</taxon>
        <taxon>Alphaproteobacteria</taxon>
        <taxon>Hyphomicrobiales</taxon>
        <taxon>Aurantimonadaceae</taxon>
        <taxon>Plantimonas</taxon>
    </lineage>
</organism>
<gene>
    <name evidence="1" type="ORF">F6X38_11060</name>
</gene>
<dbReference type="InterPro" id="IPR019004">
    <property type="entry name" value="YqeY/Aim41"/>
</dbReference>
<keyword evidence="2" id="KW-1185">Reference proteome</keyword>
<comment type="caution">
    <text evidence="1">The sequence shown here is derived from an EMBL/GenBank/DDBJ whole genome shotgun (WGS) entry which is preliminary data.</text>
</comment>
<dbReference type="EMBL" id="VZDO01000008">
    <property type="protein sequence ID" value="KAB0679762.1"/>
    <property type="molecule type" value="Genomic_DNA"/>
</dbReference>
<dbReference type="InterPro" id="IPR023168">
    <property type="entry name" value="GatB_Yqey_C_2"/>
</dbReference>
<dbReference type="SUPFAM" id="SSF89095">
    <property type="entry name" value="GatB/YqeY motif"/>
    <property type="match status" value="1"/>
</dbReference>
<accession>A0A7V7PP91</accession>
<dbReference type="Proteomes" id="UP000432089">
    <property type="component" value="Unassembled WGS sequence"/>
</dbReference>
<protein>
    <submittedName>
        <fullName evidence="1">GatB/YqeY domain-containing protein</fullName>
    </submittedName>
</protein>
<evidence type="ECO:0000313" key="1">
    <source>
        <dbReference type="EMBL" id="KAB0679762.1"/>
    </source>
</evidence>
<sequence>MRDEITEALKQATKSQDKRRLSTLRLVAAAIKDRDIANRTAGKEPANDDELRGLLAKMIKQREESAKIYADNGRAELADGECEEIAVIQAFLPQQMDAAEMEAAVRDAVAETGAKAMSDMGKVMGVLKAKYAGRMDFGRANGVVKAALSG</sequence>
<proteinExistence type="predicted"/>
<dbReference type="InterPro" id="IPR003789">
    <property type="entry name" value="Asn/Gln_tRNA_amidoTrase-B-like"/>
</dbReference>
<name>A0A7V7PP91_9HYPH</name>
<dbReference type="AlphaFoldDB" id="A0A7V7PP91"/>
<dbReference type="GO" id="GO:0016884">
    <property type="term" value="F:carbon-nitrogen ligase activity, with glutamine as amido-N-donor"/>
    <property type="evidence" value="ECO:0007669"/>
    <property type="project" value="InterPro"/>
</dbReference>
<reference evidence="1 2" key="1">
    <citation type="submission" date="2019-09" db="EMBL/GenBank/DDBJ databases">
        <title>YIM 132180 draft genome.</title>
        <authorList>
            <person name="Zhang K."/>
        </authorList>
    </citation>
    <scope>NUCLEOTIDE SEQUENCE [LARGE SCALE GENOMIC DNA]</scope>
    <source>
        <strain evidence="1 2">YIM 132180</strain>
    </source>
</reference>
<evidence type="ECO:0000313" key="2">
    <source>
        <dbReference type="Proteomes" id="UP000432089"/>
    </source>
</evidence>